<name>A0ABY6BDX0_9GAMM</name>
<dbReference type="EMBL" id="CP104694">
    <property type="protein sequence ID" value="UXI67438.1"/>
    <property type="molecule type" value="Genomic_DNA"/>
</dbReference>
<evidence type="ECO:0000256" key="1">
    <source>
        <dbReference type="ARBA" id="ARBA00023237"/>
    </source>
</evidence>
<feature type="signal peptide" evidence="2">
    <location>
        <begin position="1"/>
        <end position="29"/>
    </location>
</feature>
<accession>A0ABY6BDX0</accession>
<keyword evidence="2" id="KW-0472">Membrane</keyword>
<keyword evidence="2" id="KW-0732">Signal</keyword>
<comment type="subunit">
    <text evidence="2">Component of the lipopolysaccharide transport and assembly complex. Interacts with LptE and LptA.</text>
</comment>
<evidence type="ECO:0000313" key="5">
    <source>
        <dbReference type="Proteomes" id="UP001064632"/>
    </source>
</evidence>
<comment type="function">
    <text evidence="2">Together with LptE, is involved in the assembly of lipopolysaccharide (LPS) at the surface of the outer membrane.</text>
</comment>
<dbReference type="Pfam" id="PF04453">
    <property type="entry name" value="LptD"/>
    <property type="match status" value="1"/>
</dbReference>
<dbReference type="PANTHER" id="PTHR30189">
    <property type="entry name" value="LPS-ASSEMBLY PROTEIN"/>
    <property type="match status" value="1"/>
</dbReference>
<organism evidence="4 5">
    <name type="scientific">Tahibacter amnicola</name>
    <dbReference type="NCBI Taxonomy" id="2976241"/>
    <lineage>
        <taxon>Bacteria</taxon>
        <taxon>Pseudomonadati</taxon>
        <taxon>Pseudomonadota</taxon>
        <taxon>Gammaproteobacteria</taxon>
        <taxon>Lysobacterales</taxon>
        <taxon>Rhodanobacteraceae</taxon>
        <taxon>Tahibacter</taxon>
    </lineage>
</organism>
<evidence type="ECO:0000259" key="3">
    <source>
        <dbReference type="Pfam" id="PF04453"/>
    </source>
</evidence>
<reference evidence="4" key="1">
    <citation type="submission" date="2022-09" db="EMBL/GenBank/DDBJ databases">
        <title>Tahibacter sp. nov., isolated from a fresh water.</title>
        <authorList>
            <person name="Baek J.H."/>
            <person name="Lee J.K."/>
            <person name="Kim J.M."/>
            <person name="Jeon C.O."/>
        </authorList>
    </citation>
    <scope>NUCLEOTIDE SEQUENCE</scope>
    <source>
        <strain evidence="4">W38</strain>
    </source>
</reference>
<feature type="chain" id="PRO_5044898935" description="LPS-assembly protein LptD" evidence="2">
    <location>
        <begin position="30"/>
        <end position="763"/>
    </location>
</feature>
<feature type="domain" description="LptD C-terminal" evidence="3">
    <location>
        <begin position="302"/>
        <end position="685"/>
    </location>
</feature>
<comment type="subcellular location">
    <subcellularLocation>
        <location evidence="2">Cell outer membrane</location>
    </subcellularLocation>
</comment>
<comment type="similarity">
    <text evidence="2">Belongs to the LptD family.</text>
</comment>
<evidence type="ECO:0000313" key="4">
    <source>
        <dbReference type="EMBL" id="UXI67438.1"/>
    </source>
</evidence>
<proteinExistence type="inferred from homology"/>
<dbReference type="InterPro" id="IPR007543">
    <property type="entry name" value="LptD_C"/>
</dbReference>
<sequence precursor="true">MPRNAPRFPAVRLLALATIASLHGTGAFAATPKADDFRLCKPNALLSFYTPGLPTTGDRNAEAADFTADRFQSKDTSKYVLEGKARIQRLDQLLQAERLTYWTETTAWLAEGDVRYQDRGLLLSATRGEGTTTPSTATLDNVRFQLLGSRGNGSAAQAKLIDADHASMTQVGFTTCDPEATQWEIRADDLSLDQAEGVGRGHNATLRLGDVPILWLPYVRFPIDERRQSGFLYPRVGFNGNSGFDYTQPYYINIAPNYDATLYPRIVTQRGLMLGGEFRYLTDNHRGQIDGSWMPDDRKADRDRGDFHIEHHGVLSPHWNIAANINHVSDDRYFEDFGDSLSTVSTSLLPSSAYLLGHGAHWTASFGGDRYQITDPTLNDIFEPYRRLPRATFEADVGLVGSLRGGVKSEFVSFSKECQKFAPGETGVCPATGERLDLYPYLSLPLEGASWFLRPEVGVRHTRYEVEQDSRVGPSGGPVVAYEHQWSPRRTLPISSVDAGLFFERETQLWGTQYTQTLEPRLYYLNVPYRDQSDIPLFDTQPVSFDYPQLFTTNRFTGADRQMDAKNLTVALTTRLLESNGAERLSASFGQIRYFDDQRVQLPGVNATDFSSSAYVGELDLRISDRWRLKLADHWDPNKDRTDLSAVSVQHRFLGDGVVNLSYRYRRDFLEQTDLSALVPINEVWRLIGRWNYSLRDEKTLEGLFGIEHDSCCVAWRLLARRYVRTAEGKANNALYFELEFKGIGAIGQKTEDFLRRGILGYQ</sequence>
<evidence type="ECO:0000256" key="2">
    <source>
        <dbReference type="HAMAP-Rule" id="MF_01411"/>
    </source>
</evidence>
<dbReference type="Proteomes" id="UP001064632">
    <property type="component" value="Chromosome"/>
</dbReference>
<dbReference type="RefSeq" id="WP_261694408.1">
    <property type="nucleotide sequence ID" value="NZ_CP104694.1"/>
</dbReference>
<protein>
    <recommendedName>
        <fullName evidence="2">LPS-assembly protein LptD</fullName>
    </recommendedName>
</protein>
<comment type="caution">
    <text evidence="2">Lacks conserved residue(s) required for the propagation of feature annotation.</text>
</comment>
<dbReference type="HAMAP" id="MF_01411">
    <property type="entry name" value="LPS_assembly_LptD"/>
    <property type="match status" value="1"/>
</dbReference>
<dbReference type="PANTHER" id="PTHR30189:SF1">
    <property type="entry name" value="LPS-ASSEMBLY PROTEIN LPTD"/>
    <property type="match status" value="1"/>
</dbReference>
<keyword evidence="1 2" id="KW-0998">Cell outer membrane</keyword>
<gene>
    <name evidence="2 4" type="primary">lptD</name>
    <name evidence="4" type="ORF">N4264_22305</name>
</gene>
<dbReference type="InterPro" id="IPR020889">
    <property type="entry name" value="LipoPS_assembly_LptD"/>
</dbReference>
<keyword evidence="5" id="KW-1185">Reference proteome</keyword>
<dbReference type="InterPro" id="IPR050218">
    <property type="entry name" value="LptD"/>
</dbReference>